<accession>A0A8S9TW97</accession>
<organism evidence="2 3">
    <name type="scientific">Phytophthora infestans</name>
    <name type="common">Potato late blight agent</name>
    <name type="synonym">Botrytis infestans</name>
    <dbReference type="NCBI Taxonomy" id="4787"/>
    <lineage>
        <taxon>Eukaryota</taxon>
        <taxon>Sar</taxon>
        <taxon>Stramenopiles</taxon>
        <taxon>Oomycota</taxon>
        <taxon>Peronosporomycetes</taxon>
        <taxon>Peronosporales</taxon>
        <taxon>Peronosporaceae</taxon>
        <taxon>Phytophthora</taxon>
    </lineage>
</organism>
<feature type="non-terminal residue" evidence="2">
    <location>
        <position position="1"/>
    </location>
</feature>
<dbReference type="EMBL" id="JAACNO010002467">
    <property type="protein sequence ID" value="KAF4133035.1"/>
    <property type="molecule type" value="Genomic_DNA"/>
</dbReference>
<name>A0A8S9TW97_PHYIN</name>
<evidence type="ECO:0000256" key="1">
    <source>
        <dbReference type="SAM" id="MobiDB-lite"/>
    </source>
</evidence>
<reference evidence="2" key="1">
    <citation type="submission" date="2020-03" db="EMBL/GenBank/DDBJ databases">
        <title>Hybrid Assembly of Korean Phytophthora infestans isolates.</title>
        <authorList>
            <person name="Prokchorchik M."/>
            <person name="Lee Y."/>
            <person name="Seo J."/>
            <person name="Cho J.-H."/>
            <person name="Park Y.-E."/>
            <person name="Jang D.-C."/>
            <person name="Im J.-S."/>
            <person name="Choi J.-G."/>
            <person name="Park H.-J."/>
            <person name="Lee G.-B."/>
            <person name="Lee Y.-G."/>
            <person name="Hong S.-Y."/>
            <person name="Cho K."/>
            <person name="Sohn K.H."/>
        </authorList>
    </citation>
    <scope>NUCLEOTIDE SEQUENCE</scope>
    <source>
        <strain evidence="2">KR_2_A2</strain>
    </source>
</reference>
<comment type="caution">
    <text evidence="2">The sequence shown here is derived from an EMBL/GenBank/DDBJ whole genome shotgun (WGS) entry which is preliminary data.</text>
</comment>
<evidence type="ECO:0000313" key="2">
    <source>
        <dbReference type="EMBL" id="KAF4133035.1"/>
    </source>
</evidence>
<dbReference type="Proteomes" id="UP000704712">
    <property type="component" value="Unassembled WGS sequence"/>
</dbReference>
<evidence type="ECO:0000313" key="3">
    <source>
        <dbReference type="Proteomes" id="UP000704712"/>
    </source>
</evidence>
<protein>
    <submittedName>
        <fullName evidence="2">Uncharacterized protein</fullName>
    </submittedName>
</protein>
<sequence>LEKGEAKSANLDGVRRVAISRGLHCGLACGQTKIGGTRMVRAVWRAAKTKTGGAKRGRAQFGIGGVEHNQFGDRGCTGDTSDATEPYDRVRH</sequence>
<gene>
    <name evidence="2" type="ORF">GN958_ATG17791</name>
</gene>
<dbReference type="AlphaFoldDB" id="A0A8S9TW97"/>
<feature type="region of interest" description="Disordered" evidence="1">
    <location>
        <begin position="72"/>
        <end position="92"/>
    </location>
</feature>
<proteinExistence type="predicted"/>